<sequence>MPGAGARVCSCHFRDGKRENDPEIFPHNLTKLFEEHHLSPEKKKMRRLAPETETFTLDPQPSTSTDDPTFDVEHTEIGASTSETIAVSTDTTDLIQSSNIILEAENSLLKMEIERKDKIINTLQMHMSYENICQSDKLILEYTGLPTRNVFESLFSLLKDVDIKYYLKWNVRKITRIDQLLLTLMKLRQNFSHVDLAFRFQISEATVANIVVTFTHVLYESLHKNLMAAIPSKEKNKSCLPSCCSTFTNCKIIIDCTDIFCMVPRQSMKNQR</sequence>
<proteinExistence type="predicted"/>
<protein>
    <submittedName>
        <fullName evidence="1">Thap domain protein</fullName>
    </submittedName>
</protein>
<reference evidence="1" key="1">
    <citation type="submission" date="2022-04" db="EMBL/GenBank/DDBJ databases">
        <title>Chromosome-scale genome assembly of Holotrichia oblita Faldermann.</title>
        <authorList>
            <person name="Rongchong L."/>
        </authorList>
    </citation>
    <scope>NUCLEOTIDE SEQUENCE</scope>
    <source>
        <strain evidence="1">81SQS9</strain>
    </source>
</reference>
<dbReference type="EMBL" id="CM043023">
    <property type="protein sequence ID" value="KAI4455496.1"/>
    <property type="molecule type" value="Genomic_DNA"/>
</dbReference>
<organism evidence="1 2">
    <name type="scientific">Holotrichia oblita</name>
    <name type="common">Chafer beetle</name>
    <dbReference type="NCBI Taxonomy" id="644536"/>
    <lineage>
        <taxon>Eukaryota</taxon>
        <taxon>Metazoa</taxon>
        <taxon>Ecdysozoa</taxon>
        <taxon>Arthropoda</taxon>
        <taxon>Hexapoda</taxon>
        <taxon>Insecta</taxon>
        <taxon>Pterygota</taxon>
        <taxon>Neoptera</taxon>
        <taxon>Endopterygota</taxon>
        <taxon>Coleoptera</taxon>
        <taxon>Polyphaga</taxon>
        <taxon>Scarabaeiformia</taxon>
        <taxon>Scarabaeidae</taxon>
        <taxon>Melolonthinae</taxon>
        <taxon>Holotrichia</taxon>
    </lineage>
</organism>
<accession>A0ACB9SLM5</accession>
<evidence type="ECO:0000313" key="1">
    <source>
        <dbReference type="EMBL" id="KAI4455496.1"/>
    </source>
</evidence>
<evidence type="ECO:0000313" key="2">
    <source>
        <dbReference type="Proteomes" id="UP001056778"/>
    </source>
</evidence>
<gene>
    <name evidence="1" type="ORF">MML48_9g00014897</name>
</gene>
<keyword evidence="2" id="KW-1185">Reference proteome</keyword>
<name>A0ACB9SLM5_HOLOL</name>
<dbReference type="Proteomes" id="UP001056778">
    <property type="component" value="Chromosome 9"/>
</dbReference>
<comment type="caution">
    <text evidence="1">The sequence shown here is derived from an EMBL/GenBank/DDBJ whole genome shotgun (WGS) entry which is preliminary data.</text>
</comment>